<dbReference type="GO" id="GO:0003824">
    <property type="term" value="F:catalytic activity"/>
    <property type="evidence" value="ECO:0007669"/>
    <property type="project" value="InterPro"/>
</dbReference>
<dbReference type="OrthoDB" id="2273115at2"/>
<evidence type="ECO:0000259" key="2">
    <source>
        <dbReference type="Pfam" id="PF10370"/>
    </source>
</evidence>
<proteinExistence type="predicted"/>
<comment type="caution">
    <text evidence="3">The sequence shown here is derived from an EMBL/GenBank/DDBJ whole genome shotgun (WGS) entry which is preliminary data.</text>
</comment>
<dbReference type="InterPro" id="IPR011234">
    <property type="entry name" value="Fumarylacetoacetase-like_C"/>
</dbReference>
<dbReference type="SUPFAM" id="SSF56529">
    <property type="entry name" value="FAH"/>
    <property type="match status" value="1"/>
</dbReference>
<accession>A0A1T3NUI5</accession>
<name>A0A1T3NUI5_9ACTN</name>
<evidence type="ECO:0000313" key="4">
    <source>
        <dbReference type="Proteomes" id="UP000190037"/>
    </source>
</evidence>
<dbReference type="PANTHER" id="PTHR43211:SF1">
    <property type="entry name" value="BLL6422 PROTEIN"/>
    <property type="match status" value="1"/>
</dbReference>
<gene>
    <name evidence="3" type="ORF">B4N89_05945</name>
</gene>
<dbReference type="Proteomes" id="UP000190037">
    <property type="component" value="Unassembled WGS sequence"/>
</dbReference>
<evidence type="ECO:0000259" key="1">
    <source>
        <dbReference type="Pfam" id="PF01557"/>
    </source>
</evidence>
<evidence type="ECO:0000313" key="3">
    <source>
        <dbReference type="EMBL" id="OPC80557.1"/>
    </source>
</evidence>
<keyword evidence="4" id="KW-1185">Reference proteome</keyword>
<feature type="domain" description="Fumarylacetoacetase-like C-terminal" evidence="1">
    <location>
        <begin position="72"/>
        <end position="300"/>
    </location>
</feature>
<organism evidence="3 4">
    <name type="scientific">Embleya scabrispora</name>
    <dbReference type="NCBI Taxonomy" id="159449"/>
    <lineage>
        <taxon>Bacteria</taxon>
        <taxon>Bacillati</taxon>
        <taxon>Actinomycetota</taxon>
        <taxon>Actinomycetes</taxon>
        <taxon>Kitasatosporales</taxon>
        <taxon>Streptomycetaceae</taxon>
        <taxon>Embleya</taxon>
    </lineage>
</organism>
<dbReference type="Pfam" id="PF01557">
    <property type="entry name" value="FAA_hydrolase"/>
    <property type="match status" value="1"/>
</dbReference>
<dbReference type="Gene3D" id="3.90.850.10">
    <property type="entry name" value="Fumarylacetoacetase-like, C-terminal domain"/>
    <property type="match status" value="1"/>
</dbReference>
<dbReference type="STRING" id="159449.B4N89_05945"/>
<reference evidence="3 4" key="1">
    <citation type="submission" date="2017-03" db="EMBL/GenBank/DDBJ databases">
        <title>Draft genome sequence of Streptomyces scabrisporus NF3, endophyte isolated from Amphipterygium adstringens.</title>
        <authorList>
            <person name="Vazquez M."/>
            <person name="Ceapa C.D."/>
            <person name="Rodriguez Luna D."/>
            <person name="Sanchez Esquivel S."/>
        </authorList>
    </citation>
    <scope>NUCLEOTIDE SEQUENCE [LARGE SCALE GENOMIC DNA]</scope>
    <source>
        <strain evidence="3 4">NF3</strain>
    </source>
</reference>
<dbReference type="PANTHER" id="PTHR43211">
    <property type="entry name" value="FUMARYLACETOACETATE HYDROLASE"/>
    <property type="match status" value="1"/>
</dbReference>
<dbReference type="AlphaFoldDB" id="A0A1T3NUI5"/>
<feature type="domain" description="Rv2993c-like N-terminal" evidence="2">
    <location>
        <begin position="1"/>
        <end position="66"/>
    </location>
</feature>
<dbReference type="InterPro" id="IPR036663">
    <property type="entry name" value="Fumarylacetoacetase_C_sf"/>
</dbReference>
<protein>
    <submittedName>
        <fullName evidence="3">Hydroxylase</fullName>
    </submittedName>
</protein>
<sequence>MKFATFDLNGSIHSGVVPGEDAVHPLPAGETLLGLIERGAEALRAAGEQALAGPSVALADVRLLPPLQPPTVRDFVAFEEHVEGAMITVQGPGAVVVPEWYELPTFYFTNPYAIIGPNDPVPMPPGSAVLDFELEVGIVIGRAGRDLTVDQAAEHIIGYTIFNDWSARDLQSREMRVGLGPCKGKDTATTLGPWLVTADEFEEFRDADGFLDLAMRASVNGVEIGRDSLVNMGWPPAELVAYASRGTWIRPGDVLGTGTCGNGGCLGELWGRGSELPSLRAGDTVSLTVEGIGTVANTVVEGAAPQPIPAARKRPRTRRDSFDA</sequence>
<dbReference type="EMBL" id="MWQN01000001">
    <property type="protein sequence ID" value="OPC80557.1"/>
    <property type="molecule type" value="Genomic_DNA"/>
</dbReference>
<dbReference type="RefSeq" id="WP_078974818.1">
    <property type="nucleotide sequence ID" value="NZ_MWQN01000001.1"/>
</dbReference>
<dbReference type="Pfam" id="PF10370">
    <property type="entry name" value="Rv2993c-like_N"/>
    <property type="match status" value="1"/>
</dbReference>
<dbReference type="InterPro" id="IPR018833">
    <property type="entry name" value="Rv2993c-like_N"/>
</dbReference>